<reference evidence="3" key="1">
    <citation type="submission" date="2021-11" db="EMBL/GenBank/DDBJ databases">
        <title>A Novel Adlercreutzia Species, isolated from a Allomyrina dichotoma larva feces.</title>
        <authorList>
            <person name="Suh M.K."/>
        </authorList>
    </citation>
    <scope>NUCLEOTIDE SEQUENCE</scope>
    <source>
        <strain evidence="3">JBNU-10</strain>
    </source>
</reference>
<evidence type="ECO:0000313" key="3">
    <source>
        <dbReference type="EMBL" id="MCI2242736.1"/>
    </source>
</evidence>
<feature type="transmembrane region" description="Helical" evidence="2">
    <location>
        <begin position="127"/>
        <end position="147"/>
    </location>
</feature>
<dbReference type="RefSeq" id="WP_242166246.1">
    <property type="nucleotide sequence ID" value="NZ_JAJMLW010000004.1"/>
</dbReference>
<keyword evidence="4" id="KW-1185">Reference proteome</keyword>
<comment type="caution">
    <text evidence="3">The sequence shown here is derived from an EMBL/GenBank/DDBJ whole genome shotgun (WGS) entry which is preliminary data.</text>
</comment>
<protein>
    <submittedName>
        <fullName evidence="3">DUF6198 family protein</fullName>
    </submittedName>
</protein>
<feature type="region of interest" description="Disordered" evidence="1">
    <location>
        <begin position="249"/>
        <end position="279"/>
    </location>
</feature>
<dbReference type="EMBL" id="JAJMLW010000004">
    <property type="protein sequence ID" value="MCI2242736.1"/>
    <property type="molecule type" value="Genomic_DNA"/>
</dbReference>
<proteinExistence type="predicted"/>
<organism evidence="3 4">
    <name type="scientific">Adlercreutzia faecimuris</name>
    <dbReference type="NCBI Taxonomy" id="2897341"/>
    <lineage>
        <taxon>Bacteria</taxon>
        <taxon>Bacillati</taxon>
        <taxon>Actinomycetota</taxon>
        <taxon>Coriobacteriia</taxon>
        <taxon>Eggerthellales</taxon>
        <taxon>Eggerthellaceae</taxon>
        <taxon>Adlercreutzia</taxon>
    </lineage>
</organism>
<keyword evidence="2" id="KW-0812">Transmembrane</keyword>
<evidence type="ECO:0000313" key="4">
    <source>
        <dbReference type="Proteomes" id="UP001430755"/>
    </source>
</evidence>
<feature type="transmembrane region" description="Helical" evidence="2">
    <location>
        <begin position="20"/>
        <end position="39"/>
    </location>
</feature>
<sequence>MGHIKTNWSALFAGARANFCLRVAVTVLGAVLVALGIALSKHSCTGTAAISSMPAVLTELCARLDAGWMTMGAWTFVINLAFLFLEMALLRQEFKPIQLLQLPLFLLLSVAVDVWLWALSFVPPTGYPMQLAFLALSILTLGLGISLQMAPDLVMSPADAIIQVIAYVSGRPFPTCKIAVDVTLMTSAAALSLLTLGGLYQVREGTIIAALLVGRAVGMWGRTLTPVLDRLIPPAPRVFIAPLIPKDGTRRRGADAQAARVASPCAEPAEADAQGASAR</sequence>
<feature type="transmembrane region" description="Helical" evidence="2">
    <location>
        <begin position="66"/>
        <end position="90"/>
    </location>
</feature>
<keyword evidence="2" id="KW-0472">Membrane</keyword>
<name>A0ABS9WIQ4_9ACTN</name>
<gene>
    <name evidence="3" type="ORF">LPT13_10300</name>
</gene>
<dbReference type="Pfam" id="PF19700">
    <property type="entry name" value="DUF6198"/>
    <property type="match status" value="1"/>
</dbReference>
<keyword evidence="2" id="KW-1133">Transmembrane helix</keyword>
<dbReference type="Proteomes" id="UP001430755">
    <property type="component" value="Unassembled WGS sequence"/>
</dbReference>
<feature type="transmembrane region" description="Helical" evidence="2">
    <location>
        <begin position="102"/>
        <end position="121"/>
    </location>
</feature>
<dbReference type="PANTHER" id="PTHR40078:SF1">
    <property type="entry name" value="INTEGRAL MEMBRANE PROTEIN"/>
    <property type="match status" value="1"/>
</dbReference>
<evidence type="ECO:0000256" key="2">
    <source>
        <dbReference type="SAM" id="Phobius"/>
    </source>
</evidence>
<dbReference type="PANTHER" id="PTHR40078">
    <property type="entry name" value="INTEGRAL MEMBRANE PROTEIN-RELATED"/>
    <property type="match status" value="1"/>
</dbReference>
<dbReference type="InterPro" id="IPR038750">
    <property type="entry name" value="YczE/YyaS-like"/>
</dbReference>
<evidence type="ECO:0000256" key="1">
    <source>
        <dbReference type="SAM" id="MobiDB-lite"/>
    </source>
</evidence>
<accession>A0ABS9WIQ4</accession>